<protein>
    <submittedName>
        <fullName evidence="2">Uncharacterized protein</fullName>
    </submittedName>
</protein>
<organism evidence="2 3">
    <name type="scientific">Durusdinium trenchii</name>
    <dbReference type="NCBI Taxonomy" id="1381693"/>
    <lineage>
        <taxon>Eukaryota</taxon>
        <taxon>Sar</taxon>
        <taxon>Alveolata</taxon>
        <taxon>Dinophyceae</taxon>
        <taxon>Suessiales</taxon>
        <taxon>Symbiodiniaceae</taxon>
        <taxon>Durusdinium</taxon>
    </lineage>
</organism>
<gene>
    <name evidence="2" type="ORF">SCF082_LOCUS37220</name>
</gene>
<reference evidence="2 3" key="1">
    <citation type="submission" date="2024-02" db="EMBL/GenBank/DDBJ databases">
        <authorList>
            <person name="Chen Y."/>
            <person name="Shah S."/>
            <person name="Dougan E. K."/>
            <person name="Thang M."/>
            <person name="Chan C."/>
        </authorList>
    </citation>
    <scope>NUCLEOTIDE SEQUENCE [LARGE SCALE GENOMIC DNA]</scope>
</reference>
<dbReference type="EMBL" id="CAXAMM010037780">
    <property type="protein sequence ID" value="CAK9077625.1"/>
    <property type="molecule type" value="Genomic_DNA"/>
</dbReference>
<evidence type="ECO:0000313" key="2">
    <source>
        <dbReference type="EMBL" id="CAK9077625.1"/>
    </source>
</evidence>
<evidence type="ECO:0000313" key="3">
    <source>
        <dbReference type="Proteomes" id="UP001642464"/>
    </source>
</evidence>
<dbReference type="Proteomes" id="UP001642464">
    <property type="component" value="Unassembled WGS sequence"/>
</dbReference>
<feature type="region of interest" description="Disordered" evidence="1">
    <location>
        <begin position="48"/>
        <end position="68"/>
    </location>
</feature>
<evidence type="ECO:0000256" key="1">
    <source>
        <dbReference type="SAM" id="MobiDB-lite"/>
    </source>
</evidence>
<feature type="region of interest" description="Disordered" evidence="1">
    <location>
        <begin position="1"/>
        <end position="25"/>
    </location>
</feature>
<feature type="region of interest" description="Disordered" evidence="1">
    <location>
        <begin position="111"/>
        <end position="131"/>
    </location>
</feature>
<comment type="caution">
    <text evidence="2">The sequence shown here is derived from an EMBL/GenBank/DDBJ whole genome shotgun (WGS) entry which is preliminary data.</text>
</comment>
<keyword evidence="3" id="KW-1185">Reference proteome</keyword>
<sequence length="259" mass="27675">MTFQHGSVRTANMTELQGGPSNSASLSDACGFPTHVLGRRLSQCTIKSGEPELGLPGENPPMPPGDFTQSSLTSLLESQEEFRGILSEICCKLEMLQRTLEMKPEKLRARCPGTGSSEVKKHLSVKSPSEEPAFNLPVKKAAASVSSMSMDMFSLSSKHNAQLLSKKKSFSVANITVEQPRKAALKRYGSCIEQKERRLSQASVKIIAPESAENSLSLPGALGEGLEKSDSEKSVDSILAEASTARSACIHGCSMAMAA</sequence>
<name>A0ABP0PNN6_9DINO</name>
<proteinExistence type="predicted"/>
<accession>A0ABP0PNN6</accession>